<sequence length="99" mass="10739">MYYPGEIRTPGLELILILLRVVYFAGMLFLIAGLGVALQAPAVITGVVAGIAAWMLLSSGLFEVTTYRCPNCGHLKRTVKNFGSYRCSSCGQESYIQGM</sequence>
<dbReference type="Proteomes" id="UP000184196">
    <property type="component" value="Unassembled WGS sequence"/>
</dbReference>
<feature type="transmembrane region" description="Helical" evidence="1">
    <location>
        <begin position="38"/>
        <end position="57"/>
    </location>
</feature>
<accession>A0A1M5BHF5</accession>
<gene>
    <name evidence="2" type="ORF">SAMN02745218_02201</name>
</gene>
<proteinExistence type="predicted"/>
<organism evidence="2 3">
    <name type="scientific">Desulfofundulus australicus DSM 11792</name>
    <dbReference type="NCBI Taxonomy" id="1121425"/>
    <lineage>
        <taxon>Bacteria</taxon>
        <taxon>Bacillati</taxon>
        <taxon>Bacillota</taxon>
        <taxon>Clostridia</taxon>
        <taxon>Eubacteriales</taxon>
        <taxon>Peptococcaceae</taxon>
        <taxon>Desulfofundulus</taxon>
    </lineage>
</organism>
<reference evidence="3" key="1">
    <citation type="submission" date="2016-11" db="EMBL/GenBank/DDBJ databases">
        <authorList>
            <person name="Varghese N."/>
            <person name="Submissions S."/>
        </authorList>
    </citation>
    <scope>NUCLEOTIDE SEQUENCE [LARGE SCALE GENOMIC DNA]</scope>
    <source>
        <strain evidence="3">DSM 11792</strain>
    </source>
</reference>
<evidence type="ECO:0000313" key="2">
    <source>
        <dbReference type="EMBL" id="SHF41642.1"/>
    </source>
</evidence>
<keyword evidence="3" id="KW-1185">Reference proteome</keyword>
<evidence type="ECO:0000313" key="3">
    <source>
        <dbReference type="Proteomes" id="UP000184196"/>
    </source>
</evidence>
<dbReference type="OrthoDB" id="1809939at2"/>
<keyword evidence="1" id="KW-1133">Transmembrane helix</keyword>
<dbReference type="RefSeq" id="WP_027357331.1">
    <property type="nucleotide sequence ID" value="NZ_FQUW01000028.1"/>
</dbReference>
<feature type="transmembrane region" description="Helical" evidence="1">
    <location>
        <begin position="12"/>
        <end position="32"/>
    </location>
</feature>
<name>A0A1M5BHF5_9FIRM</name>
<dbReference type="EMBL" id="FQUW01000028">
    <property type="protein sequence ID" value="SHF41642.1"/>
    <property type="molecule type" value="Genomic_DNA"/>
</dbReference>
<evidence type="ECO:0000256" key="1">
    <source>
        <dbReference type="SAM" id="Phobius"/>
    </source>
</evidence>
<keyword evidence="1" id="KW-0812">Transmembrane</keyword>
<dbReference type="AlphaFoldDB" id="A0A1M5BHF5"/>
<keyword evidence="1" id="KW-0472">Membrane</keyword>
<protein>
    <submittedName>
        <fullName evidence="2">Uncharacterized protein</fullName>
    </submittedName>
</protein>